<dbReference type="RefSeq" id="WP_131810088.1">
    <property type="nucleotide sequence ID" value="NZ_CP011269.1"/>
</dbReference>
<protein>
    <submittedName>
        <fullName evidence="3">Uncharacterized protein</fullName>
    </submittedName>
</protein>
<dbReference type="EMBL" id="JAWLVV010000002">
    <property type="protein sequence ID" value="MDV7289424.1"/>
    <property type="molecule type" value="Genomic_DNA"/>
</dbReference>
<reference evidence="3" key="1">
    <citation type="submission" date="2023-10" db="EMBL/GenBank/DDBJ databases">
        <title>Mycolicibacterium fortuitum clinical isolates causing pulmonary infections in humans.</title>
        <authorList>
            <person name="Mejia-Ponce P.M."/>
            <person name="Zenteno-Cuevas R."/>
            <person name="Licona-Cassani C."/>
        </authorList>
    </citation>
    <scope>NUCLEOTIDE SEQUENCE</scope>
    <source>
        <strain evidence="3">M8</strain>
    </source>
</reference>
<dbReference type="AlphaFoldDB" id="A0AAE5AB81"/>
<dbReference type="Proteomes" id="UP001186041">
    <property type="component" value="Unassembled WGS sequence"/>
</dbReference>
<sequence length="249" mass="26847">MLTVSPPAHYAPLVSLPPQGPPPHGSPWPYGQPPYGQQPPHWQPPQPHQWPGGAAPIPPKKSRLGIAIVAVIAVVGISIIGFMGYMVVKVSGEGQDRIAQSASDFSQVCDNDRISNAAEYGQPYDAVAYYKGLGLVDEIWLSASDSAMSDDFSKINVVACLDRKRGSEVKSLSCVDEDGGDRVTVDYYSVEYEITFREAKSGKVIRSGDTVSGTAERCTQLISYERGSRKAYARPDKDAVQAKLDAFAG</sequence>
<evidence type="ECO:0000313" key="3">
    <source>
        <dbReference type="EMBL" id="MDV7289424.1"/>
    </source>
</evidence>
<name>A0AAE5AB81_MYCFO</name>
<keyword evidence="2" id="KW-0472">Membrane</keyword>
<gene>
    <name evidence="3" type="ORF">R4485_04555</name>
</gene>
<accession>A0AAE5AB81</accession>
<feature type="region of interest" description="Disordered" evidence="1">
    <location>
        <begin position="13"/>
        <end position="56"/>
    </location>
</feature>
<organism evidence="3 4">
    <name type="scientific">Mycolicibacterium fortuitum</name>
    <name type="common">Mycobacterium fortuitum</name>
    <dbReference type="NCBI Taxonomy" id="1766"/>
    <lineage>
        <taxon>Bacteria</taxon>
        <taxon>Bacillati</taxon>
        <taxon>Actinomycetota</taxon>
        <taxon>Actinomycetes</taxon>
        <taxon>Mycobacteriales</taxon>
        <taxon>Mycobacteriaceae</taxon>
        <taxon>Mycolicibacterium</taxon>
    </lineage>
</organism>
<comment type="caution">
    <text evidence="3">The sequence shown here is derived from an EMBL/GenBank/DDBJ whole genome shotgun (WGS) entry which is preliminary data.</text>
</comment>
<evidence type="ECO:0000256" key="1">
    <source>
        <dbReference type="SAM" id="MobiDB-lite"/>
    </source>
</evidence>
<proteinExistence type="predicted"/>
<evidence type="ECO:0000313" key="4">
    <source>
        <dbReference type="Proteomes" id="UP001186041"/>
    </source>
</evidence>
<keyword evidence="2" id="KW-1133">Transmembrane helix</keyword>
<evidence type="ECO:0000256" key="2">
    <source>
        <dbReference type="SAM" id="Phobius"/>
    </source>
</evidence>
<keyword evidence="2" id="KW-0812">Transmembrane</keyword>
<feature type="transmembrane region" description="Helical" evidence="2">
    <location>
        <begin position="64"/>
        <end position="88"/>
    </location>
</feature>
<feature type="compositionally biased region" description="Pro residues" evidence="1">
    <location>
        <begin position="18"/>
        <end position="32"/>
    </location>
</feature>